<evidence type="ECO:0000259" key="2">
    <source>
        <dbReference type="Pfam" id="PF16113"/>
    </source>
</evidence>
<dbReference type="KEGG" id="rpi:Rpic_1131"/>
<dbReference type="InterPro" id="IPR045004">
    <property type="entry name" value="ECH_dom"/>
</dbReference>
<dbReference type="AlphaFoldDB" id="B2UAB6"/>
<dbReference type="SUPFAM" id="SSF52096">
    <property type="entry name" value="ClpP/crotonase"/>
    <property type="match status" value="1"/>
</dbReference>
<gene>
    <name evidence="3" type="ordered locus">Rpic_1131</name>
</gene>
<keyword evidence="1" id="KW-0378">Hydrolase</keyword>
<keyword evidence="3" id="KW-0413">Isomerase</keyword>
<accession>B2UAB6</accession>
<dbReference type="HOGENOM" id="CLU_009834_22_1_4"/>
<reference evidence="3" key="1">
    <citation type="submission" date="2008-05" db="EMBL/GenBank/DDBJ databases">
        <title>Complete sequence of chromosome1 of Ralstonia pickettii 12J.</title>
        <authorList>
            <consortium name="US DOE Joint Genome Institute"/>
            <person name="Lucas S."/>
            <person name="Copeland A."/>
            <person name="Lapidus A."/>
            <person name="Glavina del Rio T."/>
            <person name="Dalin E."/>
            <person name="Tice H."/>
            <person name="Bruce D."/>
            <person name="Goodwin L."/>
            <person name="Pitluck S."/>
            <person name="Meincke L."/>
            <person name="Brettin T."/>
            <person name="Detter J.C."/>
            <person name="Han C."/>
            <person name="Kuske C.R."/>
            <person name="Schmutz J."/>
            <person name="Larimer F."/>
            <person name="Land M."/>
            <person name="Hauser L."/>
            <person name="Kyrpides N."/>
            <person name="Mikhailova N."/>
            <person name="Marsh T."/>
            <person name="Richardson P."/>
        </authorList>
    </citation>
    <scope>NUCLEOTIDE SEQUENCE</scope>
    <source>
        <strain evidence="3">12J</strain>
    </source>
</reference>
<protein>
    <submittedName>
        <fullName evidence="3">Enoyl-CoA hydratase/isomerase</fullName>
    </submittedName>
</protein>
<dbReference type="CDD" id="cd06558">
    <property type="entry name" value="crotonase-like"/>
    <property type="match status" value="1"/>
</dbReference>
<sequence length="414" mass="45046">MCVVSNWQVYAQHPRCERGQARALPRFNTLSCTVRAVITHNNIRDMQSTASPAPQAEVQPNVIAEVRGGIGWLTLNRPQALNALSLEMIRAMSHALLAWQHDPEVHAVILRGEGGKALCAGGDIRFFYRAATAGDPQLITFFTEEYRLNHLIFSYAKPYIALMDGVVMGGGMGISQGASLRVVTERTKMAMPETNIGLFPDVGGGWFLARVPGHVGEYLGVTGQMIEAADALSIGLADCHVTTAALASIFQRLRDGNWGSAEQITACFTEAASAPDDAKAIIALHRETIDACFSQSSVQGIFADLAGSTDTEWAAQTAAHMAKRSPLMIAVTLELIRRGRHTTLADELRRELDMMTHVFAEGDGIEGIRALAVDKDHAPKWKHASIDAVRDDEVAAFFVSPWRHEQHPLLGLSD</sequence>
<name>B2UAB6_RALPJ</name>
<dbReference type="Pfam" id="PF16113">
    <property type="entry name" value="ECH_2"/>
    <property type="match status" value="1"/>
</dbReference>
<dbReference type="GO" id="GO:0006574">
    <property type="term" value="P:L-valine catabolic process"/>
    <property type="evidence" value="ECO:0007669"/>
    <property type="project" value="TreeGrafter"/>
</dbReference>
<dbReference type="Gene3D" id="3.90.226.10">
    <property type="entry name" value="2-enoyl-CoA Hydratase, Chain A, domain 1"/>
    <property type="match status" value="1"/>
</dbReference>
<dbReference type="NCBIfam" id="NF004127">
    <property type="entry name" value="PRK05617.1"/>
    <property type="match status" value="1"/>
</dbReference>
<feature type="domain" description="Enoyl-CoA hydratase/isomerase" evidence="2">
    <location>
        <begin position="70"/>
        <end position="398"/>
    </location>
</feature>
<dbReference type="STRING" id="402626.Rpic_1131"/>
<dbReference type="PANTHER" id="PTHR43176">
    <property type="entry name" value="3-HYDROXYISOBUTYRYL-COA HYDROLASE-RELATED"/>
    <property type="match status" value="1"/>
</dbReference>
<evidence type="ECO:0000313" key="3">
    <source>
        <dbReference type="EMBL" id="ACD26278.1"/>
    </source>
</evidence>
<evidence type="ECO:0000256" key="1">
    <source>
        <dbReference type="ARBA" id="ARBA00022801"/>
    </source>
</evidence>
<dbReference type="InterPro" id="IPR032259">
    <property type="entry name" value="HIBYL-CoA-H"/>
</dbReference>
<dbReference type="GO" id="GO:0003860">
    <property type="term" value="F:3-hydroxyisobutyryl-CoA hydrolase activity"/>
    <property type="evidence" value="ECO:0007669"/>
    <property type="project" value="InterPro"/>
</dbReference>
<dbReference type="InterPro" id="IPR029045">
    <property type="entry name" value="ClpP/crotonase-like_dom_sf"/>
</dbReference>
<dbReference type="EMBL" id="CP001068">
    <property type="protein sequence ID" value="ACD26278.1"/>
    <property type="molecule type" value="Genomic_DNA"/>
</dbReference>
<dbReference type="PANTHER" id="PTHR43176:SF6">
    <property type="entry name" value="3-HYDROXYISOBUTYRYL-COA HYDROLASE"/>
    <property type="match status" value="1"/>
</dbReference>
<organism evidence="3">
    <name type="scientific">Ralstonia pickettii (strain 12J)</name>
    <dbReference type="NCBI Taxonomy" id="402626"/>
    <lineage>
        <taxon>Bacteria</taxon>
        <taxon>Pseudomonadati</taxon>
        <taxon>Pseudomonadota</taxon>
        <taxon>Betaproteobacteria</taxon>
        <taxon>Burkholderiales</taxon>
        <taxon>Burkholderiaceae</taxon>
        <taxon>Ralstonia</taxon>
    </lineage>
</organism>
<dbReference type="GO" id="GO:0016853">
    <property type="term" value="F:isomerase activity"/>
    <property type="evidence" value="ECO:0007669"/>
    <property type="project" value="UniProtKB-KW"/>
</dbReference>
<dbReference type="eggNOG" id="COG1024">
    <property type="taxonomic scope" value="Bacteria"/>
</dbReference>
<proteinExistence type="predicted"/>